<evidence type="ECO:0000259" key="8">
    <source>
        <dbReference type="Pfam" id="PF04762"/>
    </source>
</evidence>
<dbReference type="InterPro" id="IPR056164">
    <property type="entry name" value="Beta-prop_ELP1_1st"/>
</dbReference>
<comment type="similarity">
    <text evidence="2 6">Belongs to the ELP1/IKA1 family.</text>
</comment>
<feature type="domain" description="ELP1 alpha-solenoid" evidence="11">
    <location>
        <begin position="691"/>
        <end position="901"/>
    </location>
</feature>
<evidence type="ECO:0000313" key="14">
    <source>
        <dbReference type="Proteomes" id="UP001600888"/>
    </source>
</evidence>
<dbReference type="PANTHER" id="PTHR12747">
    <property type="entry name" value="ELONGATOR COMPLEX PROTEIN 1"/>
    <property type="match status" value="1"/>
</dbReference>
<evidence type="ECO:0000256" key="5">
    <source>
        <dbReference type="ARBA" id="ARBA00029535"/>
    </source>
</evidence>
<dbReference type="PIRSF" id="PIRSF017233">
    <property type="entry name" value="IKAP"/>
    <property type="match status" value="1"/>
</dbReference>
<comment type="pathway">
    <text evidence="1">tRNA modification; 5-methoxycarbonylmethyl-2-thiouridine-tRNA biosynthesis.</text>
</comment>
<evidence type="ECO:0000256" key="7">
    <source>
        <dbReference type="SAM" id="MobiDB-lite"/>
    </source>
</evidence>
<evidence type="ECO:0000256" key="2">
    <source>
        <dbReference type="ARBA" id="ARBA00006086"/>
    </source>
</evidence>
<dbReference type="InterPro" id="IPR056169">
    <property type="entry name" value="HB_ELP1"/>
</dbReference>
<accession>A0ABR4F635</accession>
<proteinExistence type="inferred from homology"/>
<evidence type="ECO:0000313" key="13">
    <source>
        <dbReference type="EMBL" id="KAL2290162.1"/>
    </source>
</evidence>
<evidence type="ECO:0000256" key="1">
    <source>
        <dbReference type="ARBA" id="ARBA00005043"/>
    </source>
</evidence>
<gene>
    <name evidence="13" type="ORF">FJTKL_00647</name>
</gene>
<protein>
    <recommendedName>
        <fullName evidence="5 6">Elongator complex protein 1</fullName>
    </recommendedName>
</protein>
<dbReference type="Pfam" id="PF23797">
    <property type="entry name" value="Beta-prop_ELP1_2nd"/>
    <property type="match status" value="1"/>
</dbReference>
<feature type="domain" description="ELP1 first N-terminal beta-propeller" evidence="8">
    <location>
        <begin position="1"/>
        <end position="363"/>
    </location>
</feature>
<feature type="domain" description="ELP1 TPR" evidence="10">
    <location>
        <begin position="909"/>
        <end position="1073"/>
    </location>
</feature>
<dbReference type="Pfam" id="PF23936">
    <property type="entry name" value="HB_ELP1"/>
    <property type="match status" value="1"/>
</dbReference>
<dbReference type="Pfam" id="PF04762">
    <property type="entry name" value="Beta-prop_ELP1_1st"/>
    <property type="match status" value="1"/>
</dbReference>
<evidence type="ECO:0000259" key="12">
    <source>
        <dbReference type="Pfam" id="PF23936"/>
    </source>
</evidence>
<feature type="domain" description="ELP1 N-terminal second beta-propeller" evidence="9">
    <location>
        <begin position="401"/>
        <end position="667"/>
    </location>
</feature>
<evidence type="ECO:0000256" key="3">
    <source>
        <dbReference type="ARBA" id="ARBA00022490"/>
    </source>
</evidence>
<organism evidence="13 14">
    <name type="scientific">Diaporthe vaccinii</name>
    <dbReference type="NCBI Taxonomy" id="105482"/>
    <lineage>
        <taxon>Eukaryota</taxon>
        <taxon>Fungi</taxon>
        <taxon>Dikarya</taxon>
        <taxon>Ascomycota</taxon>
        <taxon>Pezizomycotina</taxon>
        <taxon>Sordariomycetes</taxon>
        <taxon>Sordariomycetidae</taxon>
        <taxon>Diaporthales</taxon>
        <taxon>Diaporthaceae</taxon>
        <taxon>Diaporthe</taxon>
        <taxon>Diaporthe eres species complex</taxon>
    </lineage>
</organism>
<feature type="region of interest" description="Disordered" evidence="7">
    <location>
        <begin position="1173"/>
        <end position="1197"/>
    </location>
</feature>
<comment type="subcellular location">
    <subcellularLocation>
        <location evidence="6">Cytoplasm</location>
    </subcellularLocation>
    <subcellularLocation>
        <location evidence="6">Nucleus</location>
    </subcellularLocation>
</comment>
<dbReference type="Pfam" id="PF23925">
    <property type="entry name" value="A-sol_ELP1"/>
    <property type="match status" value="1"/>
</dbReference>
<evidence type="ECO:0000256" key="4">
    <source>
        <dbReference type="ARBA" id="ARBA00022694"/>
    </source>
</evidence>
<comment type="caution">
    <text evidence="13">The sequence shown here is derived from an EMBL/GenBank/DDBJ whole genome shotgun (WGS) entry which is preliminary data.</text>
</comment>
<comment type="function">
    <text evidence="6">Component of the elongator complex which is required for multiple tRNA modifications, including mcm5U (5-methoxycarbonylmethyl uridine), mcm5s2U (5-methoxycarbonylmethyl-2-thiouridine), and ncm5U (5-carbamoylmethyl uridine). The elongator complex catalyzes formation of carboxymethyluridine in the wobble base at position 34 in tRNAs.</text>
</comment>
<evidence type="ECO:0000259" key="10">
    <source>
        <dbReference type="Pfam" id="PF23878"/>
    </source>
</evidence>
<dbReference type="EMBL" id="JBAWTH010000010">
    <property type="protein sequence ID" value="KAL2290162.1"/>
    <property type="molecule type" value="Genomic_DNA"/>
</dbReference>
<dbReference type="Gene3D" id="2.130.10.10">
    <property type="entry name" value="YVTN repeat-like/Quinoprotein amine dehydrogenase"/>
    <property type="match status" value="1"/>
</dbReference>
<dbReference type="SUPFAM" id="SSF69322">
    <property type="entry name" value="Tricorn protease domain 2"/>
    <property type="match status" value="1"/>
</dbReference>
<evidence type="ECO:0000259" key="11">
    <source>
        <dbReference type="Pfam" id="PF23925"/>
    </source>
</evidence>
<dbReference type="InterPro" id="IPR056165">
    <property type="entry name" value="Beta-prop_ELP1_2nd"/>
</dbReference>
<name>A0ABR4F635_9PEZI</name>
<sequence>MRNLRNICHKVGKAPSDISATCWDPSKDEVLVTCGPSAPDQKIELLRVVDDVTRQDPALPLLCERIASWDAPSPNPDLPVDRVVSLHYFSDTTTACLVLEGGDLIVVQEGLSPGDVHVEIMGSIDAGITSARWSPDEELLLIATKDGNVVFMSRSFDGIAEAAMTSADLESSKHVSVGWGKKETQFQGRGAKAKALRDPTIPDKIDQGTLSPNDDGRTVVSWRGDGAYVAINTVEAASRRVIRVYSREGVLDSVSEPVDGLEGALSWRPAGNLLAGIQRFADHIDVVFFERNGLRHGQFTIRSTEPLDDPSLNIDLEWNADSTVLAVSFASTVQLWTTGNYHWYLKQEILLKSPFSHASWHPEKALRLAVANTDNILHTEFTLIVTRGSLMPPDDFGAVAVIDGKTVKITPFRTANVPPPMAMFEVSATHTVTDVAFAPNNETMAVLHHNGVDLYEWQTKNGRSLAPRLLTKFDSEMDGLMRTALQVCFASSYEPRVLYFNDGLNICRLSFKCDAGDLIIDDLTPLEEEVLFTQMASFTSASDSGSLAEACVQSRSGKLFRLSQKDDALGPMVVRFPLQLPWVQTFEIGGEFIAFGLSRSGHLYANSQLLVKNCTSFLVTCDHLIFTTSNHLLKFVHLGRPEDLNVPADDPENDERCRSIERGARLVTAMPTTMSVVLQMPRGNLETIYPRAMVLAGIRSLIDAKEYGKAFAHCRTQRVDMNILYDHKPDQFLSNVGLFLDQLGDVAHIDLFLASLGEEDVTKTMYKNTKTSKEAAMEDLNAPPQENFATVGNGTSSKVNRICDSVLETLQGRKDTNLQNIITANVCKNPPALEDGLIVVAKLMQEDEAMAEKAVEHICFLQDVNRLYDHALGLYNLDLALLVAQQSQRDPREYLPFIQDLYQMPELRRKFAIDDHLDRREKALQHLHALNVFDEVQNYTTKYKLYQTALRLYRYEPERHRILTDLYANYLESQSKNREAGLAYESLNNFARATACYRAAGATCWRECLFTAQQQDPPMSGDSFSELATTLAEALWEAKDYSSAATIHLEYLDSLEQAIKCLCRGYHFADAMRLAARRGRADLLEAAVDAGLADALSGTTEFLADCKAQLRAQVPRLAELRRKAIEDPLAFYEGERPGALADLPDDVSVAASSRVSTSASLFTRYTGKQGSVGTLGSNVSRATSKNRRREEKKRARGRKGTVYEAEYLVNSVRRLVERVEGSKGEAERLVFGLMRRGMAERARAVEALMDEVVTACRAAVVEVFGEPEDQQQGQQEDELGATGAEEYRPTGPDAVLHASLDAVNGRQLAPVITAFSKLTLLGQ</sequence>
<keyword evidence="4" id="KW-0819">tRNA processing</keyword>
<dbReference type="InterPro" id="IPR006849">
    <property type="entry name" value="Elp1"/>
</dbReference>
<dbReference type="PANTHER" id="PTHR12747:SF0">
    <property type="entry name" value="ELONGATOR COMPLEX PROTEIN 1"/>
    <property type="match status" value="1"/>
</dbReference>
<dbReference type="Proteomes" id="UP001600888">
    <property type="component" value="Unassembled WGS sequence"/>
</dbReference>
<feature type="domain" description="ELP1 three-helical bundle" evidence="12">
    <location>
        <begin position="1082"/>
        <end position="1262"/>
    </location>
</feature>
<feature type="compositionally biased region" description="Polar residues" evidence="7">
    <location>
        <begin position="1173"/>
        <end position="1183"/>
    </location>
</feature>
<evidence type="ECO:0000259" key="9">
    <source>
        <dbReference type="Pfam" id="PF23797"/>
    </source>
</evidence>
<keyword evidence="6" id="KW-0539">Nucleus</keyword>
<keyword evidence="14" id="KW-1185">Reference proteome</keyword>
<reference evidence="13 14" key="1">
    <citation type="submission" date="2024-03" db="EMBL/GenBank/DDBJ databases">
        <title>A high-quality draft genome sequence of Diaporthe vaccinii, a causative agent of upright dieback and viscid rot disease in cranberry plants.</title>
        <authorList>
            <person name="Sarrasin M."/>
            <person name="Lang B.F."/>
            <person name="Burger G."/>
        </authorList>
    </citation>
    <scope>NUCLEOTIDE SEQUENCE [LARGE SCALE GENOMIC DNA]</scope>
    <source>
        <strain evidence="13 14">IS7</strain>
    </source>
</reference>
<dbReference type="Pfam" id="PF23878">
    <property type="entry name" value="TPR_ELP1"/>
    <property type="match status" value="1"/>
</dbReference>
<keyword evidence="3 6" id="KW-0963">Cytoplasm</keyword>
<dbReference type="InterPro" id="IPR056166">
    <property type="entry name" value="TPR_ELP1"/>
</dbReference>
<dbReference type="InterPro" id="IPR056167">
    <property type="entry name" value="A-sol_ELP1"/>
</dbReference>
<evidence type="ECO:0000256" key="6">
    <source>
        <dbReference type="PIRNR" id="PIRNR017233"/>
    </source>
</evidence>
<dbReference type="InterPro" id="IPR015943">
    <property type="entry name" value="WD40/YVTN_repeat-like_dom_sf"/>
</dbReference>